<dbReference type="Pfam" id="PF00392">
    <property type="entry name" value="GntR"/>
    <property type="match status" value="1"/>
</dbReference>
<evidence type="ECO:0000313" key="5">
    <source>
        <dbReference type="EMBL" id="KUG21562.1"/>
    </source>
</evidence>
<evidence type="ECO:0000256" key="3">
    <source>
        <dbReference type="ARBA" id="ARBA00023163"/>
    </source>
</evidence>
<organism evidence="5">
    <name type="scientific">hydrocarbon metagenome</name>
    <dbReference type="NCBI Taxonomy" id="938273"/>
    <lineage>
        <taxon>unclassified sequences</taxon>
        <taxon>metagenomes</taxon>
        <taxon>ecological metagenomes</taxon>
    </lineage>
</organism>
<keyword evidence="3" id="KW-0804">Transcription</keyword>
<dbReference type="SUPFAM" id="SSF48008">
    <property type="entry name" value="GntR ligand-binding domain-like"/>
    <property type="match status" value="1"/>
</dbReference>
<dbReference type="SMART" id="SM00345">
    <property type="entry name" value="HTH_GNTR"/>
    <property type="match status" value="1"/>
</dbReference>
<dbReference type="PROSITE" id="PS50949">
    <property type="entry name" value="HTH_GNTR"/>
    <property type="match status" value="1"/>
</dbReference>
<accession>A0A0W8FKW0</accession>
<dbReference type="GO" id="GO:0003700">
    <property type="term" value="F:DNA-binding transcription factor activity"/>
    <property type="evidence" value="ECO:0007669"/>
    <property type="project" value="InterPro"/>
</dbReference>
<keyword evidence="2" id="KW-0238">DNA-binding</keyword>
<reference evidence="5" key="1">
    <citation type="journal article" date="2015" name="Proc. Natl. Acad. Sci. U.S.A.">
        <title>Networks of energetic and metabolic interactions define dynamics in microbial communities.</title>
        <authorList>
            <person name="Embree M."/>
            <person name="Liu J.K."/>
            <person name="Al-Bassam M.M."/>
            <person name="Zengler K."/>
        </authorList>
    </citation>
    <scope>NUCLEOTIDE SEQUENCE</scope>
</reference>
<dbReference type="CDD" id="cd07377">
    <property type="entry name" value="WHTH_GntR"/>
    <property type="match status" value="1"/>
</dbReference>
<feature type="domain" description="HTH gntR-type" evidence="4">
    <location>
        <begin position="5"/>
        <end position="73"/>
    </location>
</feature>
<dbReference type="Gene3D" id="1.20.120.530">
    <property type="entry name" value="GntR ligand-binding domain-like"/>
    <property type="match status" value="1"/>
</dbReference>
<dbReference type="SMART" id="SM00895">
    <property type="entry name" value="FCD"/>
    <property type="match status" value="1"/>
</dbReference>
<dbReference type="SUPFAM" id="SSF46785">
    <property type="entry name" value="Winged helix' DNA-binding domain"/>
    <property type="match status" value="1"/>
</dbReference>
<dbReference type="Gene3D" id="1.10.10.10">
    <property type="entry name" value="Winged helix-like DNA-binding domain superfamily/Winged helix DNA-binding domain"/>
    <property type="match status" value="1"/>
</dbReference>
<sequence>MAMDKKLSNKIVRDIKQKILSGALRTGDRLPAERDLAEEYKVSRITIRNAISRLAYLGFLQTLPQSGTFIADFRKDASLELLVDIISSDEEVDKSILIELMEIRRIFESYCAGRAVIKMDDTNRKELREMVNDMIANRKNPEQLVELDYKIHYLLMELAGNNVLRLLFNSFKPVYQFYLKVFYAVPENVARILPYYERFCNAAELRDDRIAAFVMSELLDYAEMATIRIIEKLSRIKIK</sequence>
<evidence type="ECO:0000259" key="4">
    <source>
        <dbReference type="PROSITE" id="PS50949"/>
    </source>
</evidence>
<dbReference type="PRINTS" id="PR00035">
    <property type="entry name" value="HTHGNTR"/>
</dbReference>
<dbReference type="InterPro" id="IPR011711">
    <property type="entry name" value="GntR_C"/>
</dbReference>
<comment type="caution">
    <text evidence="5">The sequence shown here is derived from an EMBL/GenBank/DDBJ whole genome shotgun (WGS) entry which is preliminary data.</text>
</comment>
<protein>
    <submittedName>
        <fullName evidence="5">Transcriptional regulator, gntr family</fullName>
    </submittedName>
</protein>
<dbReference type="InterPro" id="IPR000524">
    <property type="entry name" value="Tscrpt_reg_HTH_GntR"/>
</dbReference>
<dbReference type="PANTHER" id="PTHR43537:SF5">
    <property type="entry name" value="UXU OPERON TRANSCRIPTIONAL REGULATOR"/>
    <property type="match status" value="1"/>
</dbReference>
<dbReference type="InterPro" id="IPR008920">
    <property type="entry name" value="TF_FadR/GntR_C"/>
</dbReference>
<dbReference type="PANTHER" id="PTHR43537">
    <property type="entry name" value="TRANSCRIPTIONAL REGULATOR, GNTR FAMILY"/>
    <property type="match status" value="1"/>
</dbReference>
<evidence type="ECO:0000256" key="1">
    <source>
        <dbReference type="ARBA" id="ARBA00023015"/>
    </source>
</evidence>
<dbReference type="EMBL" id="LNQE01001049">
    <property type="protein sequence ID" value="KUG21562.1"/>
    <property type="molecule type" value="Genomic_DNA"/>
</dbReference>
<dbReference type="Pfam" id="PF07729">
    <property type="entry name" value="FCD"/>
    <property type="match status" value="1"/>
</dbReference>
<dbReference type="InterPro" id="IPR036388">
    <property type="entry name" value="WH-like_DNA-bd_sf"/>
</dbReference>
<dbReference type="GO" id="GO:0003677">
    <property type="term" value="F:DNA binding"/>
    <property type="evidence" value="ECO:0007669"/>
    <property type="project" value="UniProtKB-KW"/>
</dbReference>
<proteinExistence type="predicted"/>
<name>A0A0W8FKW0_9ZZZZ</name>
<gene>
    <name evidence="5" type="ORF">ASZ90_008681</name>
</gene>
<keyword evidence="1" id="KW-0805">Transcription regulation</keyword>
<dbReference type="InterPro" id="IPR036390">
    <property type="entry name" value="WH_DNA-bd_sf"/>
</dbReference>
<dbReference type="AlphaFoldDB" id="A0A0W8FKW0"/>
<evidence type="ECO:0000256" key="2">
    <source>
        <dbReference type="ARBA" id="ARBA00023125"/>
    </source>
</evidence>